<evidence type="ECO:0000313" key="2">
    <source>
        <dbReference type="WBParaSite" id="nRc.2.0.1.t38906-RA"/>
    </source>
</evidence>
<dbReference type="AlphaFoldDB" id="A0A915KM89"/>
<sequence length="113" mass="12146">MEYLLLVRSFSLTAGDFDRDLHNFKSICFCPCQSFLINCAHLRKLSGVAPDITDKAVVIGPNKDDDVDGLVLSAAPSLWKLDAEPLGVNAGDSVRPVGADVSLAARRRCSAAR</sequence>
<protein>
    <submittedName>
        <fullName evidence="2">Uncharacterized protein</fullName>
    </submittedName>
</protein>
<keyword evidence="1" id="KW-1185">Reference proteome</keyword>
<reference evidence="2" key="1">
    <citation type="submission" date="2022-11" db="UniProtKB">
        <authorList>
            <consortium name="WormBaseParasite"/>
        </authorList>
    </citation>
    <scope>IDENTIFICATION</scope>
</reference>
<organism evidence="1 2">
    <name type="scientific">Romanomermis culicivorax</name>
    <name type="common">Nematode worm</name>
    <dbReference type="NCBI Taxonomy" id="13658"/>
    <lineage>
        <taxon>Eukaryota</taxon>
        <taxon>Metazoa</taxon>
        <taxon>Ecdysozoa</taxon>
        <taxon>Nematoda</taxon>
        <taxon>Enoplea</taxon>
        <taxon>Dorylaimia</taxon>
        <taxon>Mermithida</taxon>
        <taxon>Mermithoidea</taxon>
        <taxon>Mermithidae</taxon>
        <taxon>Romanomermis</taxon>
    </lineage>
</organism>
<name>A0A915KM89_ROMCU</name>
<dbReference type="WBParaSite" id="nRc.2.0.1.t38906-RA">
    <property type="protein sequence ID" value="nRc.2.0.1.t38906-RA"/>
    <property type="gene ID" value="nRc.2.0.1.g38906"/>
</dbReference>
<evidence type="ECO:0000313" key="1">
    <source>
        <dbReference type="Proteomes" id="UP000887565"/>
    </source>
</evidence>
<dbReference type="Proteomes" id="UP000887565">
    <property type="component" value="Unplaced"/>
</dbReference>
<accession>A0A915KM89</accession>
<proteinExistence type="predicted"/>